<name>A0A2K2FUT2_9SPHN</name>
<accession>A0A2K2FUT2</accession>
<proteinExistence type="predicted"/>
<dbReference type="Proteomes" id="UP000236327">
    <property type="component" value="Unassembled WGS sequence"/>
</dbReference>
<dbReference type="RefSeq" id="WP_103098687.1">
    <property type="nucleotide sequence ID" value="NZ_LYMM01000073.1"/>
</dbReference>
<organism evidence="1 2">
    <name type="scientific">Novosphingobium guangzhouense</name>
    <dbReference type="NCBI Taxonomy" id="1850347"/>
    <lineage>
        <taxon>Bacteria</taxon>
        <taxon>Pseudomonadati</taxon>
        <taxon>Pseudomonadota</taxon>
        <taxon>Alphaproteobacteria</taxon>
        <taxon>Sphingomonadales</taxon>
        <taxon>Sphingomonadaceae</taxon>
        <taxon>Novosphingobium</taxon>
    </lineage>
</organism>
<evidence type="ECO:0000313" key="2">
    <source>
        <dbReference type="Proteomes" id="UP000236327"/>
    </source>
</evidence>
<evidence type="ECO:0000313" key="1">
    <source>
        <dbReference type="EMBL" id="PNU02518.1"/>
    </source>
</evidence>
<reference evidence="1 2" key="1">
    <citation type="submission" date="2016-05" db="EMBL/GenBank/DDBJ databases">
        <title>Complete genome sequence of Novosphingobium guangzhouense SA925(T).</title>
        <authorList>
            <person name="Sha S."/>
        </authorList>
    </citation>
    <scope>NUCLEOTIDE SEQUENCE [LARGE SCALE GENOMIC DNA]</scope>
    <source>
        <strain evidence="1 2">SA925</strain>
    </source>
</reference>
<protein>
    <recommendedName>
        <fullName evidence="3">Phage tail protein</fullName>
    </recommendedName>
</protein>
<keyword evidence="2" id="KW-1185">Reference proteome</keyword>
<dbReference type="AlphaFoldDB" id="A0A2K2FUT2"/>
<evidence type="ECO:0008006" key="3">
    <source>
        <dbReference type="Google" id="ProtNLM"/>
    </source>
</evidence>
<dbReference type="EMBL" id="LYMM01000073">
    <property type="protein sequence ID" value="PNU02518.1"/>
    <property type="molecule type" value="Genomic_DNA"/>
</dbReference>
<sequence length="116" mass="12170">MVAPIDAKLVLDIEGEPITLRLDFAGLAMCEHLGVDLFSEDGVPRKVTKIALVVKSLATTDHPTMTTDEALSIVAKIKPLAIISKVIELVTDFGAQADASTEGKGVKAPSESQNAA</sequence>
<dbReference type="OrthoDB" id="9947685at2"/>
<comment type="caution">
    <text evidence="1">The sequence shown here is derived from an EMBL/GenBank/DDBJ whole genome shotgun (WGS) entry which is preliminary data.</text>
</comment>
<gene>
    <name evidence="1" type="ORF">A8V01_09060</name>
</gene>